<gene>
    <name evidence="1" type="ORF">TGEB3V08_LOCUS5007</name>
</gene>
<organism evidence="1">
    <name type="scientific">Timema genevievae</name>
    <name type="common">Walking stick</name>
    <dbReference type="NCBI Taxonomy" id="629358"/>
    <lineage>
        <taxon>Eukaryota</taxon>
        <taxon>Metazoa</taxon>
        <taxon>Ecdysozoa</taxon>
        <taxon>Arthropoda</taxon>
        <taxon>Hexapoda</taxon>
        <taxon>Insecta</taxon>
        <taxon>Pterygota</taxon>
        <taxon>Neoptera</taxon>
        <taxon>Polyneoptera</taxon>
        <taxon>Phasmatodea</taxon>
        <taxon>Timematodea</taxon>
        <taxon>Timematoidea</taxon>
        <taxon>Timematidae</taxon>
        <taxon>Timema</taxon>
    </lineage>
</organism>
<protein>
    <submittedName>
        <fullName evidence="1">Uncharacterized protein</fullName>
    </submittedName>
</protein>
<name>A0A7R9PL09_TIMGE</name>
<proteinExistence type="predicted"/>
<sequence length="109" mass="12695">MYDKSIERWEERKVLPTCFRGCMVSDVTLVLDQTGDDREIRIDFEVPELLTGTLKSEIEVCERNSFKICDFHPIKEEHEEDYATPFFIRRRSNGHTPRGTLSASVATVR</sequence>
<reference evidence="1" key="1">
    <citation type="submission" date="2020-11" db="EMBL/GenBank/DDBJ databases">
        <authorList>
            <person name="Tran Van P."/>
        </authorList>
    </citation>
    <scope>NUCLEOTIDE SEQUENCE</scope>
</reference>
<evidence type="ECO:0000313" key="1">
    <source>
        <dbReference type="EMBL" id="CAD7592675.1"/>
    </source>
</evidence>
<dbReference type="AlphaFoldDB" id="A0A7R9PL09"/>
<dbReference type="EMBL" id="OE840797">
    <property type="protein sequence ID" value="CAD7592675.1"/>
    <property type="molecule type" value="Genomic_DNA"/>
</dbReference>
<accession>A0A7R9PL09</accession>